<evidence type="ECO:0000313" key="2">
    <source>
        <dbReference type="Proteomes" id="UP000694387"/>
    </source>
</evidence>
<reference evidence="1" key="2">
    <citation type="submission" date="2025-08" db="UniProtKB">
        <authorList>
            <consortium name="Ensembl"/>
        </authorList>
    </citation>
    <scope>IDENTIFICATION</scope>
</reference>
<evidence type="ECO:0000313" key="1">
    <source>
        <dbReference type="Ensembl" id="ENSEASP00005057118.1"/>
    </source>
</evidence>
<dbReference type="AlphaFoldDB" id="A0A9L0JXB5"/>
<name>A0A9L0JXB5_EQUAS</name>
<organism evidence="1 2">
    <name type="scientific">Equus asinus</name>
    <name type="common">Donkey</name>
    <name type="synonym">Equus africanus asinus</name>
    <dbReference type="NCBI Taxonomy" id="9793"/>
    <lineage>
        <taxon>Eukaryota</taxon>
        <taxon>Metazoa</taxon>
        <taxon>Chordata</taxon>
        <taxon>Craniata</taxon>
        <taxon>Vertebrata</taxon>
        <taxon>Euteleostomi</taxon>
        <taxon>Mammalia</taxon>
        <taxon>Eutheria</taxon>
        <taxon>Laurasiatheria</taxon>
        <taxon>Perissodactyla</taxon>
        <taxon>Equidae</taxon>
        <taxon>Equus</taxon>
    </lineage>
</organism>
<dbReference type="Ensembl" id="ENSEAST00005047765.1">
    <property type="protein sequence ID" value="ENSEASP00005057118.1"/>
    <property type="gene ID" value="ENSEASG00005033358.1"/>
</dbReference>
<protein>
    <submittedName>
        <fullName evidence="1">Uncharacterized protein</fullName>
    </submittedName>
</protein>
<proteinExistence type="predicted"/>
<reference evidence="1" key="3">
    <citation type="submission" date="2025-09" db="UniProtKB">
        <authorList>
            <consortium name="Ensembl"/>
        </authorList>
    </citation>
    <scope>IDENTIFICATION</scope>
</reference>
<reference evidence="1 2" key="1">
    <citation type="journal article" date="2020" name="Nat. Commun.">
        <title>Donkey genomes provide new insights into domestication and selection for coat color.</title>
        <authorList>
            <person name="Wang"/>
            <person name="C."/>
            <person name="Li"/>
            <person name="H."/>
            <person name="Guo"/>
            <person name="Y."/>
            <person name="Huang"/>
            <person name="J."/>
            <person name="Sun"/>
            <person name="Y."/>
            <person name="Min"/>
            <person name="J."/>
            <person name="Wang"/>
            <person name="J."/>
            <person name="Fang"/>
            <person name="X."/>
            <person name="Zhao"/>
            <person name="Z."/>
            <person name="Wang"/>
            <person name="S."/>
            <person name="Zhang"/>
            <person name="Y."/>
            <person name="Liu"/>
            <person name="Q."/>
            <person name="Jiang"/>
            <person name="Q."/>
            <person name="Wang"/>
            <person name="X."/>
            <person name="Guo"/>
            <person name="Y."/>
            <person name="Yang"/>
            <person name="C."/>
            <person name="Wang"/>
            <person name="Y."/>
            <person name="Tian"/>
            <person name="F."/>
            <person name="Zhuang"/>
            <person name="G."/>
            <person name="Fan"/>
            <person name="Y."/>
            <person name="Gao"/>
            <person name="Q."/>
            <person name="Li"/>
            <person name="Y."/>
            <person name="Ju"/>
            <person name="Z."/>
            <person name="Li"/>
            <person name="J."/>
            <person name="Li"/>
            <person name="R."/>
            <person name="Hou"/>
            <person name="M."/>
            <person name="Yang"/>
            <person name="G."/>
            <person name="Liu"/>
            <person name="G."/>
            <person name="Liu"/>
            <person name="W."/>
            <person name="Guo"/>
            <person name="J."/>
            <person name="Pan"/>
            <person name="S."/>
            <person name="Fan"/>
            <person name="G."/>
            <person name="Zhang"/>
            <person name="W."/>
            <person name="Zhang"/>
            <person name="R."/>
            <person name="Yu"/>
            <person name="J."/>
            <person name="Zhang"/>
            <person name="X."/>
            <person name="Yin"/>
            <person name="Q."/>
            <person name="Ji"/>
            <person name="C."/>
            <person name="Jin"/>
            <person name="Y."/>
            <person name="Yue"/>
            <person name="G."/>
            <person name="Liu"/>
            <person name="M."/>
            <person name="Xu"/>
            <person name="J."/>
            <person name="Liu"/>
            <person name="S."/>
            <person name="Jordana"/>
            <person name="J."/>
            <person name="Noce"/>
            <person name="A."/>
            <person name="Amills"/>
            <person name="M."/>
            <person name="Wu"/>
            <person name="D.D."/>
            <person name="Li"/>
            <person name="S."/>
            <person name="Zhou"/>
            <person name="X. and Zhong"/>
            <person name="J."/>
        </authorList>
    </citation>
    <scope>NUCLEOTIDE SEQUENCE [LARGE SCALE GENOMIC DNA]</scope>
</reference>
<accession>A0A9L0JXB5</accession>
<dbReference type="Proteomes" id="UP000694387">
    <property type="component" value="Chromosome 3"/>
</dbReference>
<keyword evidence="2" id="KW-1185">Reference proteome</keyword>
<sequence>MTLRWHDTVLVNWYQISAKAVRNALKAEVKASAGKALAKYLPGKHQI</sequence>